<name>A0A6J5KJM5_9CAUD</name>
<sequence>MGRETILNYCNNCGRRIQPHQSKLKVKVRRDFDFYHETWEGCYESTRQSGRAMSPRLEAELVKITPIY</sequence>
<proteinExistence type="predicted"/>
<protein>
    <submittedName>
        <fullName evidence="1">Uncharacterized protein</fullName>
    </submittedName>
</protein>
<organism evidence="1">
    <name type="scientific">uncultured Caudovirales phage</name>
    <dbReference type="NCBI Taxonomy" id="2100421"/>
    <lineage>
        <taxon>Viruses</taxon>
        <taxon>Duplodnaviria</taxon>
        <taxon>Heunggongvirae</taxon>
        <taxon>Uroviricota</taxon>
        <taxon>Caudoviricetes</taxon>
        <taxon>Peduoviridae</taxon>
        <taxon>Maltschvirus</taxon>
        <taxon>Maltschvirus maltsch</taxon>
    </lineage>
</organism>
<reference evidence="1" key="1">
    <citation type="submission" date="2020-04" db="EMBL/GenBank/DDBJ databases">
        <authorList>
            <person name="Chiriac C."/>
            <person name="Salcher M."/>
            <person name="Ghai R."/>
            <person name="Kavagutti S V."/>
        </authorList>
    </citation>
    <scope>NUCLEOTIDE SEQUENCE</scope>
</reference>
<evidence type="ECO:0000313" key="1">
    <source>
        <dbReference type="EMBL" id="CAB4121821.1"/>
    </source>
</evidence>
<accession>A0A6J5KJM5</accession>
<gene>
    <name evidence="1" type="ORF">UFOVP27_9</name>
</gene>
<dbReference type="EMBL" id="LR796157">
    <property type="protein sequence ID" value="CAB4121821.1"/>
    <property type="molecule type" value="Genomic_DNA"/>
</dbReference>